<dbReference type="GO" id="GO:1902201">
    <property type="term" value="P:negative regulation of bacterial-type flagellum-dependent cell motility"/>
    <property type="evidence" value="ECO:0007669"/>
    <property type="project" value="TreeGrafter"/>
</dbReference>
<dbReference type="InterPro" id="IPR050469">
    <property type="entry name" value="Diguanylate_Cyclase"/>
</dbReference>
<dbReference type="Proteomes" id="UP000229897">
    <property type="component" value="Chromosome"/>
</dbReference>
<evidence type="ECO:0000256" key="2">
    <source>
        <dbReference type="ARBA" id="ARBA00034247"/>
    </source>
</evidence>
<dbReference type="GO" id="GO:0005886">
    <property type="term" value="C:plasma membrane"/>
    <property type="evidence" value="ECO:0007669"/>
    <property type="project" value="TreeGrafter"/>
</dbReference>
<accession>A0A2D2DDQ8</accession>
<dbReference type="FunFam" id="3.30.70.270:FF:000001">
    <property type="entry name" value="Diguanylate cyclase domain protein"/>
    <property type="match status" value="1"/>
</dbReference>
<keyword evidence="3" id="KW-1133">Transmembrane helix</keyword>
<evidence type="ECO:0000256" key="1">
    <source>
        <dbReference type="ARBA" id="ARBA00012528"/>
    </source>
</evidence>
<protein>
    <recommendedName>
        <fullName evidence="1">diguanylate cyclase</fullName>
        <ecNumber evidence="1">2.7.7.65</ecNumber>
    </recommendedName>
</protein>
<dbReference type="KEGG" id="mass:CR152_00310"/>
<evidence type="ECO:0000313" key="5">
    <source>
        <dbReference type="EMBL" id="ATQ73121.1"/>
    </source>
</evidence>
<gene>
    <name evidence="5" type="ORF">CR152_00310</name>
</gene>
<feature type="transmembrane region" description="Helical" evidence="3">
    <location>
        <begin position="203"/>
        <end position="227"/>
    </location>
</feature>
<dbReference type="SUPFAM" id="SSF55073">
    <property type="entry name" value="Nucleotide cyclase"/>
    <property type="match status" value="1"/>
</dbReference>
<evidence type="ECO:0000313" key="6">
    <source>
        <dbReference type="Proteomes" id="UP000229897"/>
    </source>
</evidence>
<feature type="transmembrane region" description="Helical" evidence="3">
    <location>
        <begin position="177"/>
        <end position="196"/>
    </location>
</feature>
<dbReference type="PANTHER" id="PTHR45138:SF9">
    <property type="entry name" value="DIGUANYLATE CYCLASE DGCM-RELATED"/>
    <property type="match status" value="1"/>
</dbReference>
<keyword evidence="6" id="KW-1185">Reference proteome</keyword>
<dbReference type="InterPro" id="IPR043128">
    <property type="entry name" value="Rev_trsase/Diguanyl_cyclase"/>
</dbReference>
<dbReference type="PANTHER" id="PTHR45138">
    <property type="entry name" value="REGULATORY COMPONENTS OF SENSORY TRANSDUCTION SYSTEM"/>
    <property type="match status" value="1"/>
</dbReference>
<dbReference type="GO" id="GO:0043709">
    <property type="term" value="P:cell adhesion involved in single-species biofilm formation"/>
    <property type="evidence" value="ECO:0007669"/>
    <property type="project" value="TreeGrafter"/>
</dbReference>
<feature type="transmembrane region" description="Helical" evidence="3">
    <location>
        <begin position="148"/>
        <end position="171"/>
    </location>
</feature>
<evidence type="ECO:0000259" key="4">
    <source>
        <dbReference type="PROSITE" id="PS50887"/>
    </source>
</evidence>
<dbReference type="InterPro" id="IPR029787">
    <property type="entry name" value="Nucleotide_cyclase"/>
</dbReference>
<dbReference type="NCBIfam" id="TIGR00254">
    <property type="entry name" value="GGDEF"/>
    <property type="match status" value="1"/>
</dbReference>
<dbReference type="CDD" id="cd01949">
    <property type="entry name" value="GGDEF"/>
    <property type="match status" value="1"/>
</dbReference>
<dbReference type="Pfam" id="PF00990">
    <property type="entry name" value="GGDEF"/>
    <property type="match status" value="1"/>
</dbReference>
<dbReference type="AlphaFoldDB" id="A0A2D2DDQ8"/>
<keyword evidence="3" id="KW-0472">Membrane</keyword>
<feature type="domain" description="GGDEF" evidence="4">
    <location>
        <begin position="350"/>
        <end position="486"/>
    </location>
</feature>
<dbReference type="SMART" id="SM00267">
    <property type="entry name" value="GGDEF"/>
    <property type="match status" value="1"/>
</dbReference>
<evidence type="ECO:0000256" key="3">
    <source>
        <dbReference type="SAM" id="Phobius"/>
    </source>
</evidence>
<dbReference type="GO" id="GO:0052621">
    <property type="term" value="F:diguanylate cyclase activity"/>
    <property type="evidence" value="ECO:0007669"/>
    <property type="project" value="UniProtKB-EC"/>
</dbReference>
<dbReference type="PROSITE" id="PS50887">
    <property type="entry name" value="GGDEF"/>
    <property type="match status" value="1"/>
</dbReference>
<dbReference type="Gene3D" id="3.30.70.270">
    <property type="match status" value="1"/>
</dbReference>
<feature type="transmembrane region" description="Helical" evidence="3">
    <location>
        <begin position="233"/>
        <end position="251"/>
    </location>
</feature>
<comment type="catalytic activity">
    <reaction evidence="2">
        <text>2 GTP = 3',3'-c-di-GMP + 2 diphosphate</text>
        <dbReference type="Rhea" id="RHEA:24898"/>
        <dbReference type="ChEBI" id="CHEBI:33019"/>
        <dbReference type="ChEBI" id="CHEBI:37565"/>
        <dbReference type="ChEBI" id="CHEBI:58805"/>
        <dbReference type="EC" id="2.7.7.65"/>
    </reaction>
</comment>
<sequence length="491" mass="54047">MGLERLIEKTPVVGLGAENGNFHGVRFPRGLRLPIIARTALSAWHPRIRARRPCSRSPRPFACRAHACDETVQSTRCAWACARIMGLPASTPLPPPMLKIDPELLNNASMSPHRRALEQGYRWLRFEDGLEKQFQAFFTQGHLVRVRVAAYVSIVLFIMFVLIDLATLPAYVSVRTVSIRVTLIIPSFIIVLLASYRAAWRPYLGTAVFTAALVTGVSTVAVIGSALDVGYQIPYEGILLVALFVYLIACLEWRRALLANMVTLFAFVVMEFTLQTNAQARLYQIIFMCAANGVGAYGAYFLEHSIRTTFLVDTLLHELAALDGLTGLSNRRSLNIHLERVWRQALRDRQAVAIAMIDIDYFKRYNDRYGHARGDAALKAVADVIAGLARRPLDLTARYGGEEFAVIWHNPVPGELQAMGEVLTAAVAALHIEHLDSDLGRLTVSVGVAIGLPCAGDDAAALLRAADEALYQAKHQGRNQVVVSEPVAALV</sequence>
<dbReference type="EMBL" id="CP024608">
    <property type="protein sequence ID" value="ATQ73121.1"/>
    <property type="molecule type" value="Genomic_DNA"/>
</dbReference>
<reference evidence="5" key="1">
    <citation type="submission" date="2017-10" db="EMBL/GenBank/DDBJ databases">
        <title>Massilia psychrophilum sp. nov., a novel purple-pigmented bacterium isolated from Tianshan glacier, Xinjiang Municipality, China.</title>
        <authorList>
            <person name="Wang H."/>
        </authorList>
    </citation>
    <scope>NUCLEOTIDE SEQUENCE [LARGE SCALE GENOMIC DNA]</scope>
    <source>
        <strain evidence="5">B2</strain>
    </source>
</reference>
<keyword evidence="3" id="KW-0812">Transmembrane</keyword>
<organism evidence="5 6">
    <name type="scientific">Massilia violaceinigra</name>
    <dbReference type="NCBI Taxonomy" id="2045208"/>
    <lineage>
        <taxon>Bacteria</taxon>
        <taxon>Pseudomonadati</taxon>
        <taxon>Pseudomonadota</taxon>
        <taxon>Betaproteobacteria</taxon>
        <taxon>Burkholderiales</taxon>
        <taxon>Oxalobacteraceae</taxon>
        <taxon>Telluria group</taxon>
        <taxon>Massilia</taxon>
    </lineage>
</organism>
<dbReference type="EC" id="2.7.7.65" evidence="1"/>
<dbReference type="InterPro" id="IPR000160">
    <property type="entry name" value="GGDEF_dom"/>
</dbReference>
<feature type="transmembrane region" description="Helical" evidence="3">
    <location>
        <begin position="282"/>
        <end position="302"/>
    </location>
</feature>
<feature type="transmembrane region" description="Helical" evidence="3">
    <location>
        <begin position="258"/>
        <end position="276"/>
    </location>
</feature>
<proteinExistence type="predicted"/>
<name>A0A2D2DDQ8_9BURK</name>